<comment type="caution">
    <text evidence="3">The sequence shown here is derived from an EMBL/GenBank/DDBJ whole genome shotgun (WGS) entry which is preliminary data.</text>
</comment>
<dbReference type="EMBL" id="PJQD01000035">
    <property type="protein sequence ID" value="POY73693.1"/>
    <property type="molecule type" value="Genomic_DNA"/>
</dbReference>
<dbReference type="SUPFAM" id="SSF54277">
    <property type="entry name" value="CAD &amp; PB1 domains"/>
    <property type="match status" value="1"/>
</dbReference>
<protein>
    <recommendedName>
        <fullName evidence="2">PB1 domain-containing protein</fullName>
    </recommendedName>
</protein>
<sequence length="588" mass="61448">MKTTYKVSHATGGRGVPVLRKLTLETASISTLRATIVDRFQFDADTPLELYYRDEDEDLITLSSDQDLQELLASPDAQNGTVRLQVHVAAAGQPATTASPVATDRITTATFPPHSTDSTAFEQAHDAVNEDWTEIDNISVDDEPLLAGFSQQVYGQKDDTDKMDTGADREAAGVEDPAEPVLPGTFTTRLEAMIDADFPREQEKEATPTLAGSEPADPADEPLDDAAPTGANPTSAAPEPMAFSSLPGSLSAILSGLPSHAGAFSAQLAALAGSPDSALGRLSALVSNPTEAVQSGAINLSDLSSSLSGIGVEVSAAVQEVLQSVRSEADGVRSEFERFKTEVEAEKTRFEQEIRAALDEAKRARTEAQAASSPAPEKAPQADATKPDVEVKQDTSTRTRFQPHSAQGRAWGARHHSKRYSAGANASTSSANPTSEWPCAAGPAFGGRRCSGWTPYSSSGWEQSAAGGGWSLPGAWGSAAAPAQTGTNMSDVPHSMPGTLPHWGASHAAPAQAENVAKPAEAGATTATEGGDDAGKPVLLTTFIGAARQIGFDVDDSTIRIALTDIWCDCNGRGMSGMLDLACEKLFA</sequence>
<proteinExistence type="predicted"/>
<evidence type="ECO:0000256" key="1">
    <source>
        <dbReference type="SAM" id="MobiDB-lite"/>
    </source>
</evidence>
<keyword evidence="4" id="KW-1185">Reference proteome</keyword>
<evidence type="ECO:0000313" key="4">
    <source>
        <dbReference type="Proteomes" id="UP000237144"/>
    </source>
</evidence>
<feature type="region of interest" description="Disordered" evidence="1">
    <location>
        <begin position="153"/>
        <end position="184"/>
    </location>
</feature>
<organism evidence="3 4">
    <name type="scientific">Rhodotorula taiwanensis</name>
    <dbReference type="NCBI Taxonomy" id="741276"/>
    <lineage>
        <taxon>Eukaryota</taxon>
        <taxon>Fungi</taxon>
        <taxon>Dikarya</taxon>
        <taxon>Basidiomycota</taxon>
        <taxon>Pucciniomycotina</taxon>
        <taxon>Microbotryomycetes</taxon>
        <taxon>Sporidiobolales</taxon>
        <taxon>Sporidiobolaceae</taxon>
        <taxon>Rhodotorula</taxon>
    </lineage>
</organism>
<dbReference type="InterPro" id="IPR000270">
    <property type="entry name" value="PB1_dom"/>
</dbReference>
<feature type="region of interest" description="Disordered" evidence="1">
    <location>
        <begin position="201"/>
        <end position="243"/>
    </location>
</feature>
<name>A0A2S5BA94_9BASI</name>
<accession>A0A2S5BA94</accession>
<feature type="region of interest" description="Disordered" evidence="1">
    <location>
        <begin position="360"/>
        <end position="436"/>
    </location>
</feature>
<dbReference type="InterPro" id="IPR053793">
    <property type="entry name" value="PB1-like"/>
</dbReference>
<dbReference type="OrthoDB" id="1594986at2759"/>
<dbReference type="CDD" id="cd05992">
    <property type="entry name" value="PB1"/>
    <property type="match status" value="1"/>
</dbReference>
<feature type="compositionally biased region" description="Low complexity" evidence="1">
    <location>
        <begin position="421"/>
        <end position="435"/>
    </location>
</feature>
<dbReference type="AlphaFoldDB" id="A0A2S5BA94"/>
<feature type="domain" description="PB1" evidence="2">
    <location>
        <begin position="1"/>
        <end position="89"/>
    </location>
</feature>
<evidence type="ECO:0000313" key="3">
    <source>
        <dbReference type="EMBL" id="POY73693.1"/>
    </source>
</evidence>
<feature type="compositionally biased region" description="Basic and acidic residues" evidence="1">
    <location>
        <begin position="385"/>
        <end position="397"/>
    </location>
</feature>
<dbReference type="Proteomes" id="UP000237144">
    <property type="component" value="Unassembled WGS sequence"/>
</dbReference>
<dbReference type="Gene3D" id="3.10.20.90">
    <property type="entry name" value="Phosphatidylinositol 3-kinase Catalytic Subunit, Chain A, domain 1"/>
    <property type="match status" value="1"/>
</dbReference>
<dbReference type="Pfam" id="PF00564">
    <property type="entry name" value="PB1"/>
    <property type="match status" value="1"/>
</dbReference>
<feature type="compositionally biased region" description="Basic and acidic residues" evidence="1">
    <location>
        <begin position="156"/>
        <end position="172"/>
    </location>
</feature>
<feature type="compositionally biased region" description="Low complexity" evidence="1">
    <location>
        <begin position="520"/>
        <end position="529"/>
    </location>
</feature>
<evidence type="ECO:0000259" key="2">
    <source>
        <dbReference type="PROSITE" id="PS51745"/>
    </source>
</evidence>
<reference evidence="3 4" key="1">
    <citation type="journal article" date="2018" name="Front. Microbiol.">
        <title>Prospects for Fungal Bioremediation of Acidic Radioactive Waste Sites: Characterization and Genome Sequence of Rhodotorula taiwanensis MD1149.</title>
        <authorList>
            <person name="Tkavc R."/>
            <person name="Matrosova V.Y."/>
            <person name="Grichenko O.E."/>
            <person name="Gostincar C."/>
            <person name="Volpe R.P."/>
            <person name="Klimenkova P."/>
            <person name="Gaidamakova E.K."/>
            <person name="Zhou C.E."/>
            <person name="Stewart B.J."/>
            <person name="Lyman M.G."/>
            <person name="Malfatti S.A."/>
            <person name="Rubinfeld B."/>
            <person name="Courtot M."/>
            <person name="Singh J."/>
            <person name="Dalgard C.L."/>
            <person name="Hamilton T."/>
            <person name="Frey K.G."/>
            <person name="Gunde-Cimerman N."/>
            <person name="Dugan L."/>
            <person name="Daly M.J."/>
        </authorList>
    </citation>
    <scope>NUCLEOTIDE SEQUENCE [LARGE SCALE GENOMIC DNA]</scope>
    <source>
        <strain evidence="3 4">MD1149</strain>
    </source>
</reference>
<feature type="region of interest" description="Disordered" evidence="1">
    <location>
        <begin position="476"/>
        <end position="532"/>
    </location>
</feature>
<gene>
    <name evidence="3" type="ORF">BMF94_3230</name>
</gene>
<dbReference type="SMART" id="SM00666">
    <property type="entry name" value="PB1"/>
    <property type="match status" value="1"/>
</dbReference>
<dbReference type="PROSITE" id="PS51745">
    <property type="entry name" value="PB1"/>
    <property type="match status" value="1"/>
</dbReference>